<keyword evidence="3" id="KW-0378">Hydrolase</keyword>
<comment type="function">
    <text evidence="2">Serine peptidase whose precise substrate specificity remains unclear. Does not cleave peptides after a arginine or lysine residue. Regulates trans-Golgi network morphology and sorting by regulating the membrane binding of the AP-1 complex. May play a role in the regulation of synaptic vesicle exocytosis.</text>
</comment>
<dbReference type="InterPro" id="IPR001375">
    <property type="entry name" value="Peptidase_S9_cat"/>
</dbReference>
<accession>A0A830C7N4</accession>
<protein>
    <recommendedName>
        <fullName evidence="3">Prolyl endopeptidase</fullName>
        <ecNumber evidence="3">3.4.21.-</ecNumber>
    </recommendedName>
</protein>
<evidence type="ECO:0000259" key="4">
    <source>
        <dbReference type="Pfam" id="PF00326"/>
    </source>
</evidence>
<dbReference type="InterPro" id="IPR051543">
    <property type="entry name" value="Serine_Peptidase_S9A"/>
</dbReference>
<evidence type="ECO:0000256" key="2">
    <source>
        <dbReference type="ARBA" id="ARBA00045448"/>
    </source>
</evidence>
<dbReference type="InterPro" id="IPR029058">
    <property type="entry name" value="AB_hydrolase_fold"/>
</dbReference>
<dbReference type="Gene3D" id="2.130.10.120">
    <property type="entry name" value="Prolyl oligopeptidase, N-terminal domain"/>
    <property type="match status" value="1"/>
</dbReference>
<keyword evidence="3 5" id="KW-0645">Protease</keyword>
<keyword evidence="6" id="KW-1185">Reference proteome</keyword>
<dbReference type="PANTHER" id="PTHR11757">
    <property type="entry name" value="PROTEASE FAMILY S9A OLIGOPEPTIDASE"/>
    <property type="match status" value="1"/>
</dbReference>
<evidence type="ECO:0000256" key="1">
    <source>
        <dbReference type="ARBA" id="ARBA00005228"/>
    </source>
</evidence>
<dbReference type="SUPFAM" id="SSF50993">
    <property type="entry name" value="Peptidase/esterase 'gauge' domain"/>
    <property type="match status" value="1"/>
</dbReference>
<dbReference type="EC" id="3.4.21.-" evidence="3"/>
<evidence type="ECO:0000313" key="6">
    <source>
        <dbReference type="Proteomes" id="UP000653305"/>
    </source>
</evidence>
<gene>
    <name evidence="5" type="ORF">PHJA_001675200</name>
</gene>
<keyword evidence="3" id="KW-0720">Serine protease</keyword>
<dbReference type="InterPro" id="IPR002470">
    <property type="entry name" value="Peptidase_S9A"/>
</dbReference>
<dbReference type="AlphaFoldDB" id="A0A830C7N4"/>
<dbReference type="EMBL" id="BMAC01000380">
    <property type="protein sequence ID" value="GFP95309.1"/>
    <property type="molecule type" value="Genomic_DNA"/>
</dbReference>
<sequence>MVQVYVINVSNAKGGLQRFCKRVSGVQYFLEHHYRYFYVLTNAPTSKSKKFSGDGYYLARCGDDDAHVNNLKNIIMPGDDICLEDMDIFHENLVLFLNKKGSPSICSVDMPIGFDCELFAHLILISTEQKEVEIDDLDPWYFPLPSNMCTITPGSNHDFTNTIYRAVLSSPVTPDLLVDYDMSKKIFTVVYQEDVRNISTGGVEKKTDVQLNEGRIWKDFSEKYACEEKEVVSRDGVKIPLTVVFSRSAYRKGLSPGLLHGYGAYGEALDKSWGGAGVDPSWHESGRGLNKLNSVYDFVSCGEYLIDEGFIHKNRLSALGISAGCILVGAAVPFLDVLNTLLDPSLPLTTMDYEEFGNPEIESCFECIRKYSPVGVWEAVKWVAKIRDTTCSRCSSAVILQTDLNGGHFREGGRFAHCWETAYDYAFLMKVMAPTDERT</sequence>
<comment type="similarity">
    <text evidence="1 3">Belongs to the peptidase S9A family.</text>
</comment>
<dbReference type="SUPFAM" id="SSF53474">
    <property type="entry name" value="alpha/beta-Hydrolases"/>
    <property type="match status" value="1"/>
</dbReference>
<dbReference type="OrthoDB" id="248387at2759"/>
<comment type="caution">
    <text evidence="5">The sequence shown here is derived from an EMBL/GenBank/DDBJ whole genome shotgun (WGS) entry which is preliminary data.</text>
</comment>
<evidence type="ECO:0000256" key="3">
    <source>
        <dbReference type="RuleBase" id="RU368024"/>
    </source>
</evidence>
<dbReference type="GO" id="GO:0009507">
    <property type="term" value="C:chloroplast"/>
    <property type="evidence" value="ECO:0007669"/>
    <property type="project" value="TreeGrafter"/>
</dbReference>
<dbReference type="GO" id="GO:0006508">
    <property type="term" value="P:proteolysis"/>
    <property type="evidence" value="ECO:0007669"/>
    <property type="project" value="UniProtKB-KW"/>
</dbReference>
<evidence type="ECO:0000313" key="5">
    <source>
        <dbReference type="EMBL" id="GFP95309.1"/>
    </source>
</evidence>
<proteinExistence type="inferred from homology"/>
<dbReference type="Gene3D" id="3.40.50.1820">
    <property type="entry name" value="alpha/beta hydrolase"/>
    <property type="match status" value="3"/>
</dbReference>
<dbReference type="GO" id="GO:0004252">
    <property type="term" value="F:serine-type endopeptidase activity"/>
    <property type="evidence" value="ECO:0007669"/>
    <property type="project" value="UniProtKB-UniRule"/>
</dbReference>
<dbReference type="PANTHER" id="PTHR11757:SF12">
    <property type="entry name" value="PROLYL ENDOPEPTIDASE"/>
    <property type="match status" value="1"/>
</dbReference>
<organism evidence="5 6">
    <name type="scientific">Phtheirospermum japonicum</name>
    <dbReference type="NCBI Taxonomy" id="374723"/>
    <lineage>
        <taxon>Eukaryota</taxon>
        <taxon>Viridiplantae</taxon>
        <taxon>Streptophyta</taxon>
        <taxon>Embryophyta</taxon>
        <taxon>Tracheophyta</taxon>
        <taxon>Spermatophyta</taxon>
        <taxon>Magnoliopsida</taxon>
        <taxon>eudicotyledons</taxon>
        <taxon>Gunneridae</taxon>
        <taxon>Pentapetalae</taxon>
        <taxon>asterids</taxon>
        <taxon>lamiids</taxon>
        <taxon>Lamiales</taxon>
        <taxon>Orobanchaceae</taxon>
        <taxon>Orobanchaceae incertae sedis</taxon>
        <taxon>Phtheirospermum</taxon>
    </lineage>
</organism>
<dbReference type="Pfam" id="PF00326">
    <property type="entry name" value="Peptidase_S9"/>
    <property type="match status" value="1"/>
</dbReference>
<name>A0A830C7N4_9LAMI</name>
<dbReference type="PRINTS" id="PR00862">
    <property type="entry name" value="PROLIGOPTASE"/>
</dbReference>
<feature type="domain" description="Peptidase S9 prolyl oligopeptidase catalytic" evidence="4">
    <location>
        <begin position="274"/>
        <end position="374"/>
    </location>
</feature>
<reference evidence="5" key="1">
    <citation type="submission" date="2020-07" db="EMBL/GenBank/DDBJ databases">
        <title>Ethylene signaling mediates host invasion by parasitic plants.</title>
        <authorList>
            <person name="Yoshida S."/>
        </authorList>
    </citation>
    <scope>NUCLEOTIDE SEQUENCE</scope>
    <source>
        <strain evidence="5">Okayama</strain>
    </source>
</reference>
<dbReference type="Proteomes" id="UP000653305">
    <property type="component" value="Unassembled WGS sequence"/>
</dbReference>